<dbReference type="Proteomes" id="UP001234178">
    <property type="component" value="Unassembled WGS sequence"/>
</dbReference>
<sequence length="121" mass="13594">MAASGTAKLESHRSITECSSVCFHVVNQLSSYVSCTILNCSQVIKCEKFSDFLPFNNKGATTPSSYSQSLDDRKLLYELLDIVWTAHWPQQERIRAAVESQHCHGKDNLFSPVLQLGSLHY</sequence>
<evidence type="ECO:0000313" key="2">
    <source>
        <dbReference type="Proteomes" id="UP001234178"/>
    </source>
</evidence>
<accession>A0ABR0AC98</accession>
<reference evidence="1 2" key="1">
    <citation type="journal article" date="2023" name="Nucleic Acids Res.">
        <title>The hologenome of Daphnia magna reveals possible DNA methylation and microbiome-mediated evolution of the host genome.</title>
        <authorList>
            <person name="Chaturvedi A."/>
            <person name="Li X."/>
            <person name="Dhandapani V."/>
            <person name="Marshall H."/>
            <person name="Kissane S."/>
            <person name="Cuenca-Cambronero M."/>
            <person name="Asole G."/>
            <person name="Calvet F."/>
            <person name="Ruiz-Romero M."/>
            <person name="Marangio P."/>
            <person name="Guigo R."/>
            <person name="Rago D."/>
            <person name="Mirbahai L."/>
            <person name="Eastwood N."/>
            <person name="Colbourne J.K."/>
            <person name="Zhou J."/>
            <person name="Mallon E."/>
            <person name="Orsini L."/>
        </authorList>
    </citation>
    <scope>NUCLEOTIDE SEQUENCE [LARGE SCALE GENOMIC DNA]</scope>
    <source>
        <strain evidence="1">LRV0_1</strain>
    </source>
</reference>
<evidence type="ECO:0000313" key="1">
    <source>
        <dbReference type="EMBL" id="KAK4022703.1"/>
    </source>
</evidence>
<keyword evidence="2" id="KW-1185">Reference proteome</keyword>
<proteinExistence type="predicted"/>
<gene>
    <name evidence="1" type="ORF">OUZ56_008155</name>
</gene>
<dbReference type="EMBL" id="JAOYFB010000037">
    <property type="protein sequence ID" value="KAK4022703.1"/>
    <property type="molecule type" value="Genomic_DNA"/>
</dbReference>
<name>A0ABR0AC98_9CRUS</name>
<comment type="caution">
    <text evidence="1">The sequence shown here is derived from an EMBL/GenBank/DDBJ whole genome shotgun (WGS) entry which is preliminary data.</text>
</comment>
<protein>
    <submittedName>
        <fullName evidence="1">Uncharacterized protein</fullName>
    </submittedName>
</protein>
<organism evidence="1 2">
    <name type="scientific">Daphnia magna</name>
    <dbReference type="NCBI Taxonomy" id="35525"/>
    <lineage>
        <taxon>Eukaryota</taxon>
        <taxon>Metazoa</taxon>
        <taxon>Ecdysozoa</taxon>
        <taxon>Arthropoda</taxon>
        <taxon>Crustacea</taxon>
        <taxon>Branchiopoda</taxon>
        <taxon>Diplostraca</taxon>
        <taxon>Cladocera</taxon>
        <taxon>Anomopoda</taxon>
        <taxon>Daphniidae</taxon>
        <taxon>Daphnia</taxon>
    </lineage>
</organism>